<organism evidence="4">
    <name type="scientific">hydrothermal vent metagenome</name>
    <dbReference type="NCBI Taxonomy" id="652676"/>
    <lineage>
        <taxon>unclassified sequences</taxon>
        <taxon>metagenomes</taxon>
        <taxon>ecological metagenomes</taxon>
    </lineage>
</organism>
<dbReference type="PANTHER" id="PTHR43353">
    <property type="entry name" value="SUCCINATE-SEMIALDEHYDE DEHYDROGENASE, MITOCHONDRIAL"/>
    <property type="match status" value="1"/>
</dbReference>
<feature type="domain" description="Aldehyde dehydrogenase" evidence="3">
    <location>
        <begin position="11"/>
        <end position="473"/>
    </location>
</feature>
<name>A0A1W1EDQ0_9ZZZZ</name>
<dbReference type="Pfam" id="PF00171">
    <property type="entry name" value="Aldedh"/>
    <property type="match status" value="1"/>
</dbReference>
<evidence type="ECO:0000313" key="4">
    <source>
        <dbReference type="EMBL" id="SFZ98150.1"/>
    </source>
</evidence>
<evidence type="ECO:0000256" key="2">
    <source>
        <dbReference type="ARBA" id="ARBA00023002"/>
    </source>
</evidence>
<dbReference type="EMBL" id="FPKX01000034">
    <property type="protein sequence ID" value="SFZ98150.1"/>
    <property type="molecule type" value="Genomic_DNA"/>
</dbReference>
<protein>
    <submittedName>
        <fullName evidence="4">Aldehyde dehydrogenase A / Glycolaldehyde dehydrogenase</fullName>
        <ecNumber evidence="4">1.2.1.21</ecNumber>
        <ecNumber evidence="4">1.2.1.22</ecNumber>
    </submittedName>
</protein>
<dbReference type="EC" id="1.2.1.21" evidence="4"/>
<dbReference type="InterPro" id="IPR029510">
    <property type="entry name" value="Ald_DH_CS_GLU"/>
</dbReference>
<dbReference type="NCBIfam" id="NF007497">
    <property type="entry name" value="PRK10090.1"/>
    <property type="match status" value="1"/>
</dbReference>
<evidence type="ECO:0000256" key="1">
    <source>
        <dbReference type="ARBA" id="ARBA00009986"/>
    </source>
</evidence>
<gene>
    <name evidence="4" type="ORF">MNB_SV-5-1247</name>
</gene>
<dbReference type="EC" id="1.2.1.22" evidence="4"/>
<dbReference type="InterPro" id="IPR016163">
    <property type="entry name" value="Ald_DH_C"/>
</dbReference>
<dbReference type="PROSITE" id="PS00070">
    <property type="entry name" value="ALDEHYDE_DEHYDR_CYS"/>
    <property type="match status" value="1"/>
</dbReference>
<dbReference type="FunFam" id="3.40.605.10:FF:000007">
    <property type="entry name" value="NAD/NADP-dependent betaine aldehyde dehydrogenase"/>
    <property type="match status" value="1"/>
</dbReference>
<dbReference type="GO" id="GO:0004777">
    <property type="term" value="F:succinate-semialdehyde dehydrogenase (NAD+) activity"/>
    <property type="evidence" value="ECO:0007669"/>
    <property type="project" value="TreeGrafter"/>
</dbReference>
<proteinExistence type="inferred from homology"/>
<sequence length="478" mass="52782">MIYKQYINGEFVESNSKEVIEVFNPATNEKLSTIPNGDAVDAQRALDAAKNAQDSWEEKMPIERAGYLKAMANVIRENRVHLANVLAQEQAKVFELAQIEVDFTAEYFDYYAGWARIYEGEIINSDRPGEQILLFKKAMGVVVGICPWNFPFFVMARKVAPALLTGSTIVIKPSSETPNTTFEFAKLLEKVELPKGVLNIISGSGSVLGEELCRNDITDMITVTGSVSAGQKIIEASAKNIVKLSLELGGKAPVIVCNDADLDLAVSSVVQSRLIFSGQVCNCAERVYVEEGIADEFTKRVTEAFKNVKVDEPFSKDGIVMSSLVSKAQLDKVTSMVEKAKEEGATVAVGGNKDSRFDTGFYFEPTLLTECRQDMQIVQEEVFGPVLPIIRVKNVDEAIKLANDSDFGLTSSVYSQNINTILKVCKKLKYGETYVNREHFEAMQGFHAGWRKSGLGGADGKHGLEEFLQTHVVYMQEN</sequence>
<accession>A0A1W1EDQ0</accession>
<dbReference type="InterPro" id="IPR016160">
    <property type="entry name" value="Ald_DH_CS_CYS"/>
</dbReference>
<evidence type="ECO:0000259" key="3">
    <source>
        <dbReference type="Pfam" id="PF00171"/>
    </source>
</evidence>
<dbReference type="PROSITE" id="PS00687">
    <property type="entry name" value="ALDEHYDE_DEHYDR_GLU"/>
    <property type="match status" value="1"/>
</dbReference>
<dbReference type="Gene3D" id="3.40.605.10">
    <property type="entry name" value="Aldehyde Dehydrogenase, Chain A, domain 1"/>
    <property type="match status" value="1"/>
</dbReference>
<reference evidence="4" key="1">
    <citation type="submission" date="2016-10" db="EMBL/GenBank/DDBJ databases">
        <authorList>
            <person name="de Groot N.N."/>
        </authorList>
    </citation>
    <scope>NUCLEOTIDE SEQUENCE</scope>
</reference>
<comment type="similarity">
    <text evidence="1">Belongs to the aldehyde dehydrogenase family.</text>
</comment>
<dbReference type="GO" id="GO:0008911">
    <property type="term" value="F:lactaldehyde dehydrogenase (NAD+) activity"/>
    <property type="evidence" value="ECO:0007669"/>
    <property type="project" value="UniProtKB-EC"/>
</dbReference>
<dbReference type="PANTHER" id="PTHR43353:SF5">
    <property type="entry name" value="SUCCINATE-SEMIALDEHYDE DEHYDROGENASE, MITOCHONDRIAL"/>
    <property type="match status" value="1"/>
</dbReference>
<dbReference type="InterPro" id="IPR015590">
    <property type="entry name" value="Aldehyde_DH_dom"/>
</dbReference>
<dbReference type="InterPro" id="IPR016162">
    <property type="entry name" value="Ald_DH_N"/>
</dbReference>
<dbReference type="GO" id="GO:0009450">
    <property type="term" value="P:gamma-aminobutyric acid catabolic process"/>
    <property type="evidence" value="ECO:0007669"/>
    <property type="project" value="TreeGrafter"/>
</dbReference>
<dbReference type="FunFam" id="3.40.309.10:FF:000009">
    <property type="entry name" value="Aldehyde dehydrogenase A"/>
    <property type="match status" value="1"/>
</dbReference>
<dbReference type="Gene3D" id="3.40.309.10">
    <property type="entry name" value="Aldehyde Dehydrogenase, Chain A, domain 2"/>
    <property type="match status" value="1"/>
</dbReference>
<keyword evidence="2 4" id="KW-0560">Oxidoreductase</keyword>
<dbReference type="InterPro" id="IPR016161">
    <property type="entry name" value="Ald_DH/histidinol_DH"/>
</dbReference>
<dbReference type="AlphaFoldDB" id="A0A1W1EDQ0"/>
<dbReference type="InterPro" id="IPR050740">
    <property type="entry name" value="Aldehyde_DH_Superfamily"/>
</dbReference>
<dbReference type="SUPFAM" id="SSF53720">
    <property type="entry name" value="ALDH-like"/>
    <property type="match status" value="1"/>
</dbReference>
<dbReference type="GO" id="GO:0050569">
    <property type="term" value="F:glycolaldehyde dehydrogenase (NAD+) activity"/>
    <property type="evidence" value="ECO:0007669"/>
    <property type="project" value="UniProtKB-EC"/>
</dbReference>
<dbReference type="GO" id="GO:0005829">
    <property type="term" value="C:cytosol"/>
    <property type="evidence" value="ECO:0007669"/>
    <property type="project" value="TreeGrafter"/>
</dbReference>
<dbReference type="CDD" id="cd07088">
    <property type="entry name" value="ALDH_LactADH-AldA"/>
    <property type="match status" value="1"/>
</dbReference>